<keyword evidence="3" id="KW-1185">Reference proteome</keyword>
<evidence type="ECO:0000256" key="1">
    <source>
        <dbReference type="SAM" id="MobiDB-lite"/>
    </source>
</evidence>
<dbReference type="Proteomes" id="UP000530660">
    <property type="component" value="Unassembled WGS sequence"/>
</dbReference>
<proteinExistence type="predicted"/>
<sequence length="243" mass="26032">MGNSLDAEATLPAQVKEPLQSSRLRGESAPPRFPVSSQPNVSPNVRRLPGVVGSPPESVAQSLRLLATRYWQEALTQATAGWSTDSEPWGAILDGASTTNTVRFLPPVGDRLWLRALISLRRQLGAQLGLGSDSLGETFAETAAVETALDDDPRASALGALLRYSGESPGSDSVLPVLFLGVLSALDQLKAIYALRGSSASTGERYRERRLECRCQWRVLVSVHTAAAIAAITLGEQFLRHST</sequence>
<accession>A0A7J7IIN5</accession>
<organism evidence="2 3">
    <name type="scientific">Cyanidiococcus yangmingshanensis</name>
    <dbReference type="NCBI Taxonomy" id="2690220"/>
    <lineage>
        <taxon>Eukaryota</taxon>
        <taxon>Rhodophyta</taxon>
        <taxon>Bangiophyceae</taxon>
        <taxon>Cyanidiales</taxon>
        <taxon>Cyanidiaceae</taxon>
        <taxon>Cyanidiococcus</taxon>
    </lineage>
</organism>
<dbReference type="AlphaFoldDB" id="A0A7J7IIN5"/>
<evidence type="ECO:0000313" key="2">
    <source>
        <dbReference type="EMBL" id="KAF6002357.1"/>
    </source>
</evidence>
<name>A0A7J7IIN5_9RHOD</name>
<comment type="caution">
    <text evidence="2">The sequence shown here is derived from an EMBL/GenBank/DDBJ whole genome shotgun (WGS) entry which is preliminary data.</text>
</comment>
<protein>
    <submittedName>
        <fullName evidence="2">Uncharacterized protein</fullName>
    </submittedName>
</protein>
<evidence type="ECO:0000313" key="3">
    <source>
        <dbReference type="Proteomes" id="UP000530660"/>
    </source>
</evidence>
<feature type="region of interest" description="Disordered" evidence="1">
    <location>
        <begin position="1"/>
        <end position="46"/>
    </location>
</feature>
<dbReference type="EMBL" id="VWRR01000010">
    <property type="protein sequence ID" value="KAF6002357.1"/>
    <property type="molecule type" value="Genomic_DNA"/>
</dbReference>
<gene>
    <name evidence="2" type="ORF">F1559_000580</name>
</gene>
<reference evidence="2 3" key="1">
    <citation type="journal article" date="2020" name="J. Phycol.">
        <title>Comparative genome analysis reveals Cyanidiococcus gen. nov., a new extremophilic red algal genus sister to Cyanidioschyzon (Cyanidioschyzonaceae, Rhodophyta).</title>
        <authorList>
            <person name="Liu S.-L."/>
            <person name="Chiang Y.-R."/>
            <person name="Yoon H.S."/>
            <person name="Fu H.-Y."/>
        </authorList>
    </citation>
    <scope>NUCLEOTIDE SEQUENCE [LARGE SCALE GENOMIC DNA]</scope>
    <source>
        <strain evidence="2 3">THAL066</strain>
    </source>
</reference>